<proteinExistence type="predicted"/>
<dbReference type="EMBL" id="JADGMS010000007">
    <property type="protein sequence ID" value="KAF9678750.1"/>
    <property type="molecule type" value="Genomic_DNA"/>
</dbReference>
<dbReference type="Proteomes" id="UP000657918">
    <property type="component" value="Unassembled WGS sequence"/>
</dbReference>
<sequence>MKRREHHWNSGKKEYSFPILNISIMLDDLLKTNLIKLLNIKYTKKIIQVDNINYCKYYDLINYPLDKDLKPNSYENHDNN</sequence>
<evidence type="ECO:0000313" key="1">
    <source>
        <dbReference type="EMBL" id="KAF9678750.1"/>
    </source>
</evidence>
<protein>
    <submittedName>
        <fullName evidence="1">Uncharacterized protein</fullName>
    </submittedName>
</protein>
<name>A0A835JWJ0_9ROSI</name>
<keyword evidence="2" id="KW-1185">Reference proteome</keyword>
<reference evidence="1 2" key="1">
    <citation type="submission" date="2020-10" db="EMBL/GenBank/DDBJ databases">
        <title>Plant Genome Project.</title>
        <authorList>
            <person name="Zhang R.-G."/>
        </authorList>
    </citation>
    <scope>NUCLEOTIDE SEQUENCE [LARGE SCALE GENOMIC DNA]</scope>
    <source>
        <strain evidence="1">FAFU-HL-1</strain>
        <tissue evidence="1">Leaf</tissue>
    </source>
</reference>
<organism evidence="1 2">
    <name type="scientific">Salix dunnii</name>
    <dbReference type="NCBI Taxonomy" id="1413687"/>
    <lineage>
        <taxon>Eukaryota</taxon>
        <taxon>Viridiplantae</taxon>
        <taxon>Streptophyta</taxon>
        <taxon>Embryophyta</taxon>
        <taxon>Tracheophyta</taxon>
        <taxon>Spermatophyta</taxon>
        <taxon>Magnoliopsida</taxon>
        <taxon>eudicotyledons</taxon>
        <taxon>Gunneridae</taxon>
        <taxon>Pentapetalae</taxon>
        <taxon>rosids</taxon>
        <taxon>fabids</taxon>
        <taxon>Malpighiales</taxon>
        <taxon>Salicaceae</taxon>
        <taxon>Saliceae</taxon>
        <taxon>Salix</taxon>
    </lineage>
</organism>
<dbReference type="AlphaFoldDB" id="A0A835JWJ0"/>
<evidence type="ECO:0000313" key="2">
    <source>
        <dbReference type="Proteomes" id="UP000657918"/>
    </source>
</evidence>
<gene>
    <name evidence="1" type="ORF">SADUNF_Sadunf07G0068100</name>
</gene>
<accession>A0A835JWJ0</accession>
<comment type="caution">
    <text evidence="1">The sequence shown here is derived from an EMBL/GenBank/DDBJ whole genome shotgun (WGS) entry which is preliminary data.</text>
</comment>